<sequence length="200" mass="22584">MSLEPFSVFAACNPDDLESLDAELLSLIAADDDDNSPFPMELERSEKAFVDDFTPLKLTSTPTAVDALNPGFSRTEVQDLMNLLAPEPLKIPTFVRSYSEPIPKIGKRTKKCTYAARRREVAFLREESMKLERRLNDLRANRAVSSHTRERAALERHHLDQSKEQNKRLRALVSSQEAKIRQADTSMVAGNRPLQFALSP</sequence>
<evidence type="ECO:0008006" key="4">
    <source>
        <dbReference type="Google" id="ProtNLM"/>
    </source>
</evidence>
<dbReference type="Proteomes" id="UP001162031">
    <property type="component" value="Unassembled WGS sequence"/>
</dbReference>
<dbReference type="AlphaFoldDB" id="A0AAV0TLL5"/>
<feature type="region of interest" description="Disordered" evidence="1">
    <location>
        <begin position="142"/>
        <end position="169"/>
    </location>
</feature>
<comment type="caution">
    <text evidence="2">The sequence shown here is derived from an EMBL/GenBank/DDBJ whole genome shotgun (WGS) entry which is preliminary data.</text>
</comment>
<keyword evidence="3" id="KW-1185">Reference proteome</keyword>
<protein>
    <recommendedName>
        <fullName evidence="4">BZIP domain-containing protein</fullName>
    </recommendedName>
</protein>
<reference evidence="2" key="1">
    <citation type="submission" date="2022-12" db="EMBL/GenBank/DDBJ databases">
        <authorList>
            <person name="Webb A."/>
        </authorList>
    </citation>
    <scope>NUCLEOTIDE SEQUENCE</scope>
    <source>
        <strain evidence="2">Hp1</strain>
    </source>
</reference>
<gene>
    <name evidence="2" type="ORF">HBR001_LOCUS3050</name>
</gene>
<evidence type="ECO:0000256" key="1">
    <source>
        <dbReference type="SAM" id="MobiDB-lite"/>
    </source>
</evidence>
<name>A0AAV0TLL5_HYABA</name>
<dbReference type="EMBL" id="CANTFL010000470">
    <property type="protein sequence ID" value="CAI5723166.1"/>
    <property type="molecule type" value="Genomic_DNA"/>
</dbReference>
<evidence type="ECO:0000313" key="2">
    <source>
        <dbReference type="EMBL" id="CAI5723166.1"/>
    </source>
</evidence>
<organism evidence="2 3">
    <name type="scientific">Hyaloperonospora brassicae</name>
    <name type="common">Brassica downy mildew</name>
    <name type="synonym">Peronospora brassicae</name>
    <dbReference type="NCBI Taxonomy" id="162125"/>
    <lineage>
        <taxon>Eukaryota</taxon>
        <taxon>Sar</taxon>
        <taxon>Stramenopiles</taxon>
        <taxon>Oomycota</taxon>
        <taxon>Peronosporomycetes</taxon>
        <taxon>Peronosporales</taxon>
        <taxon>Peronosporaceae</taxon>
        <taxon>Hyaloperonospora</taxon>
    </lineage>
</organism>
<accession>A0AAV0TLL5</accession>
<proteinExistence type="predicted"/>
<evidence type="ECO:0000313" key="3">
    <source>
        <dbReference type="Proteomes" id="UP001162031"/>
    </source>
</evidence>
<feature type="compositionally biased region" description="Basic and acidic residues" evidence="1">
    <location>
        <begin position="147"/>
        <end position="167"/>
    </location>
</feature>